<dbReference type="InterPro" id="IPR036390">
    <property type="entry name" value="WH_DNA-bd_sf"/>
</dbReference>
<evidence type="ECO:0000313" key="9">
    <source>
        <dbReference type="Proteomes" id="UP000254866"/>
    </source>
</evidence>
<dbReference type="PIRSF" id="PIRSF028763">
    <property type="entry name" value="RNA_pol_Rpc34"/>
    <property type="match status" value="1"/>
</dbReference>
<dbReference type="GO" id="GO:0005654">
    <property type="term" value="C:nucleoplasm"/>
    <property type="evidence" value="ECO:0007669"/>
    <property type="project" value="UniProtKB-ARBA"/>
</dbReference>
<reference evidence="8 9" key="1">
    <citation type="journal article" date="2018" name="IMA Fungus">
        <title>IMA Genome-F 9: Draft genome sequence of Annulohypoxylon stygium, Aspergillus mulundensis, Berkeleyomyces basicola (syn. Thielaviopsis basicola), Ceratocystis smalleyi, two Cercospora beticola strains, Coleophoma cylindrospora, Fusarium fracticaudum, Phialophora cf. hyalina, and Morchella septimelata.</title>
        <authorList>
            <person name="Wingfield B.D."/>
            <person name="Bills G.F."/>
            <person name="Dong Y."/>
            <person name="Huang W."/>
            <person name="Nel W.J."/>
            <person name="Swalarsk-Parry B.S."/>
            <person name="Vaghefi N."/>
            <person name="Wilken P.M."/>
            <person name="An Z."/>
            <person name="de Beer Z.W."/>
            <person name="De Vos L."/>
            <person name="Chen L."/>
            <person name="Duong T.A."/>
            <person name="Gao Y."/>
            <person name="Hammerbacher A."/>
            <person name="Kikkert J.R."/>
            <person name="Li Y."/>
            <person name="Li H."/>
            <person name="Li K."/>
            <person name="Li Q."/>
            <person name="Liu X."/>
            <person name="Ma X."/>
            <person name="Naidoo K."/>
            <person name="Pethybridge S.J."/>
            <person name="Sun J."/>
            <person name="Steenkamp E.T."/>
            <person name="van der Nest M.A."/>
            <person name="van Wyk S."/>
            <person name="Wingfield M.J."/>
            <person name="Xiong C."/>
            <person name="Yue Q."/>
            <person name="Zhang X."/>
        </authorList>
    </citation>
    <scope>NUCLEOTIDE SEQUENCE [LARGE SCALE GENOMIC DNA]</scope>
    <source>
        <strain evidence="8 9">BP 5553</strain>
    </source>
</reference>
<evidence type="ECO:0000256" key="1">
    <source>
        <dbReference type="ARBA" id="ARBA00004123"/>
    </source>
</evidence>
<feature type="region of interest" description="Disordered" evidence="7">
    <location>
        <begin position="218"/>
        <end position="252"/>
    </location>
</feature>
<protein>
    <recommendedName>
        <fullName evidence="6">DNA-directed RNA polymerase III subunit RPC6</fullName>
        <shortName evidence="6">RNA polymerase III subunit C6</shortName>
    </recommendedName>
</protein>
<dbReference type="STRING" id="2656787.A0A370U427"/>
<evidence type="ECO:0000256" key="6">
    <source>
        <dbReference type="PIRNR" id="PIRNR028763"/>
    </source>
</evidence>
<dbReference type="Pfam" id="PF05158">
    <property type="entry name" value="RNA_pol_Rpc34"/>
    <property type="match status" value="1"/>
</dbReference>
<dbReference type="GeneID" id="43595346"/>
<evidence type="ECO:0000256" key="4">
    <source>
        <dbReference type="ARBA" id="ARBA00023163"/>
    </source>
</evidence>
<dbReference type="PANTHER" id="PTHR12780">
    <property type="entry name" value="RNA POLYMERASE III DNA DIRECTED , 39KD SUBUNIT-RELATED"/>
    <property type="match status" value="1"/>
</dbReference>
<proteinExistence type="inferred from homology"/>
<name>A0A370U427_9HELO</name>
<keyword evidence="5 6" id="KW-0539">Nucleus</keyword>
<evidence type="ECO:0000256" key="3">
    <source>
        <dbReference type="ARBA" id="ARBA00022478"/>
    </source>
</evidence>
<dbReference type="EMBL" id="NPIC01000001">
    <property type="protein sequence ID" value="RDL42518.1"/>
    <property type="molecule type" value="Genomic_DNA"/>
</dbReference>
<dbReference type="GO" id="GO:0005666">
    <property type="term" value="C:RNA polymerase III complex"/>
    <property type="evidence" value="ECO:0007669"/>
    <property type="project" value="UniProtKB-UniRule"/>
</dbReference>
<keyword evidence="4 6" id="KW-0804">Transcription</keyword>
<organism evidence="8 9">
    <name type="scientific">Venustampulla echinocandica</name>
    <dbReference type="NCBI Taxonomy" id="2656787"/>
    <lineage>
        <taxon>Eukaryota</taxon>
        <taxon>Fungi</taxon>
        <taxon>Dikarya</taxon>
        <taxon>Ascomycota</taxon>
        <taxon>Pezizomycotina</taxon>
        <taxon>Leotiomycetes</taxon>
        <taxon>Helotiales</taxon>
        <taxon>Pleuroascaceae</taxon>
        <taxon>Venustampulla</taxon>
    </lineage>
</organism>
<dbReference type="Gene3D" id="1.10.10.10">
    <property type="entry name" value="Winged helix-like DNA-binding domain superfamily/Winged helix DNA-binding domain"/>
    <property type="match status" value="1"/>
</dbReference>
<keyword evidence="9" id="KW-1185">Reference proteome</keyword>
<dbReference type="InterPro" id="IPR036388">
    <property type="entry name" value="WH-like_DNA-bd_sf"/>
</dbReference>
<comment type="function">
    <text evidence="6">DNA-dependent RNA polymerase catalyzes the transcription of DNA into RNA using the four ribonucleoside triphosphates as substrates. Specific peripheric component of RNA polymerase III which synthesizes small RNAs, such as 5S rRNA and tRNAs.</text>
</comment>
<comment type="caution">
    <text evidence="8">The sequence shown here is derived from an EMBL/GenBank/DDBJ whole genome shotgun (WGS) entry which is preliminary data.</text>
</comment>
<dbReference type="InterPro" id="IPR016049">
    <property type="entry name" value="RNA_pol_Rpc34-like"/>
</dbReference>
<dbReference type="InterPro" id="IPR007832">
    <property type="entry name" value="RNA_pol_Rpc34"/>
</dbReference>
<feature type="compositionally biased region" description="Basic and acidic residues" evidence="7">
    <location>
        <begin position="234"/>
        <end position="252"/>
    </location>
</feature>
<gene>
    <name evidence="8" type="ORF">BP5553_02497</name>
</gene>
<keyword evidence="3 6" id="KW-0240">DNA-directed RNA polymerase</keyword>
<dbReference type="OrthoDB" id="613763at2759"/>
<evidence type="ECO:0000256" key="5">
    <source>
        <dbReference type="ARBA" id="ARBA00023242"/>
    </source>
</evidence>
<dbReference type="GO" id="GO:0006383">
    <property type="term" value="P:transcription by RNA polymerase III"/>
    <property type="evidence" value="ECO:0007669"/>
    <property type="project" value="UniProtKB-UniRule"/>
</dbReference>
<sequence>MASSSTDVAAPPPAGGGLDITAMKTDVYSSCMDIAEEEGLKTVFHQSTIFALGIIPNKDVQVLLQVVQGLLNEKLFKTVQDAEGLGWRVRTEDDAKKFRSLTAEQEMVYGLIDEAGDDGIWTKTIKAKLKIHDTIMRTCLKHLEGRNLIADMKSVEHPTRKMYILSSLRPSERASGGPWYSEGELDMEFVEIVTKVLYTQIKRRSFYTDTAMLRRPAKTISSKGKGMSSAQAKAAREKALGARGGNEDERSARSRLYEATLPMPADYNGYPDLDELTAFLDGSNIAIHTTLGAHDIQQLLDIMCYDDRIEKVIGAGSGIGYRALRKTLRHEHDVTSALTEVPCGRCPVFDLCEEGGPVSPSNCEYFTDWLDI</sequence>
<comment type="similarity">
    <text evidence="2 6">Belongs to the eukaryotic RPC34/RPC39 RNA polymerase subunit family.</text>
</comment>
<dbReference type="AlphaFoldDB" id="A0A370U427"/>
<dbReference type="GO" id="GO:0005737">
    <property type="term" value="C:cytoplasm"/>
    <property type="evidence" value="ECO:0007669"/>
    <property type="project" value="UniProtKB-ARBA"/>
</dbReference>
<evidence type="ECO:0000256" key="2">
    <source>
        <dbReference type="ARBA" id="ARBA00011038"/>
    </source>
</evidence>
<dbReference type="FunFam" id="1.10.10.10:FF:000116">
    <property type="entry name" value="DNA-directed RNA polymerase III subunit RPC6"/>
    <property type="match status" value="1"/>
</dbReference>
<evidence type="ECO:0000256" key="7">
    <source>
        <dbReference type="SAM" id="MobiDB-lite"/>
    </source>
</evidence>
<dbReference type="Proteomes" id="UP000254866">
    <property type="component" value="Unassembled WGS sequence"/>
</dbReference>
<dbReference type="SUPFAM" id="SSF46785">
    <property type="entry name" value="Winged helix' DNA-binding domain"/>
    <property type="match status" value="1"/>
</dbReference>
<evidence type="ECO:0000313" key="8">
    <source>
        <dbReference type="EMBL" id="RDL42518.1"/>
    </source>
</evidence>
<comment type="subcellular location">
    <subcellularLocation>
        <location evidence="1 6">Nucleus</location>
    </subcellularLocation>
</comment>
<dbReference type="RefSeq" id="XP_031875174.1">
    <property type="nucleotide sequence ID" value="XM_032011120.1"/>
</dbReference>
<accession>A0A370U427</accession>